<sequence>MPAGGSAGIMTAVGDLVDRLFRRLRTLFGRVPAAAVPARGAAVRDLRATVPARPAVPDLPEGVPDLLLAACHPNGYVREAAVTALGERDDVTALPVLALRAADWVPEVRDRARRVCARWLDRAPAEAIAGLAPAALALQARQEGRWLAQAVGDVLRDGPPEALAAALASEDRRTRRLAYTTGVRTLDVDHLVHAARTDSDLPIRVLCAEAAIRSTGDPEVARRLLTSRTAAVRAEAVRALAAAGDTGPAVEALTDRSALVRATAQVALRRAGTDPATRYRALLADQRPPRPAVIAGLAETGTRADAALLRPWLAHPSSRGRAETVRALRHLGDTPRDLLLPLLTDEVSSVTRQVVQSLEGHTLDEHHLRPLLHPPHPLHVQRAAYRLLCAQGVWTRISVDLELVATPDHALCGTARSDLGEWLRRDAATTYSVPDGPRATELSGLLAEAEPFLSRESTRSLRFCLNLT</sequence>
<name>A0A495X3M9_9PSEU</name>
<organism evidence="1 2">
    <name type="scientific">Saccharothrix variisporea</name>
    <dbReference type="NCBI Taxonomy" id="543527"/>
    <lineage>
        <taxon>Bacteria</taxon>
        <taxon>Bacillati</taxon>
        <taxon>Actinomycetota</taxon>
        <taxon>Actinomycetes</taxon>
        <taxon>Pseudonocardiales</taxon>
        <taxon>Pseudonocardiaceae</taxon>
        <taxon>Saccharothrix</taxon>
    </lineage>
</organism>
<evidence type="ECO:0000313" key="2">
    <source>
        <dbReference type="Proteomes" id="UP000272729"/>
    </source>
</evidence>
<comment type="caution">
    <text evidence="1">The sequence shown here is derived from an EMBL/GenBank/DDBJ whole genome shotgun (WGS) entry which is preliminary data.</text>
</comment>
<gene>
    <name evidence="1" type="ORF">DFJ66_2044</name>
</gene>
<proteinExistence type="predicted"/>
<accession>A0A495X3M9</accession>
<reference evidence="1 2" key="1">
    <citation type="submission" date="2018-10" db="EMBL/GenBank/DDBJ databases">
        <title>Sequencing the genomes of 1000 actinobacteria strains.</title>
        <authorList>
            <person name="Klenk H.-P."/>
        </authorList>
    </citation>
    <scope>NUCLEOTIDE SEQUENCE [LARGE SCALE GENOMIC DNA]</scope>
    <source>
        <strain evidence="1 2">DSM 43911</strain>
    </source>
</reference>
<dbReference type="InterPro" id="IPR016024">
    <property type="entry name" value="ARM-type_fold"/>
</dbReference>
<evidence type="ECO:0000313" key="1">
    <source>
        <dbReference type="EMBL" id="RKT68851.1"/>
    </source>
</evidence>
<dbReference type="AlphaFoldDB" id="A0A495X3M9"/>
<dbReference type="EMBL" id="RBXR01000001">
    <property type="protein sequence ID" value="RKT68851.1"/>
    <property type="molecule type" value="Genomic_DNA"/>
</dbReference>
<dbReference type="InterPro" id="IPR011989">
    <property type="entry name" value="ARM-like"/>
</dbReference>
<dbReference type="SUPFAM" id="SSF48371">
    <property type="entry name" value="ARM repeat"/>
    <property type="match status" value="1"/>
</dbReference>
<keyword evidence="2" id="KW-1185">Reference proteome</keyword>
<dbReference type="Proteomes" id="UP000272729">
    <property type="component" value="Unassembled WGS sequence"/>
</dbReference>
<dbReference type="Gene3D" id="1.25.10.10">
    <property type="entry name" value="Leucine-rich Repeat Variant"/>
    <property type="match status" value="2"/>
</dbReference>
<protein>
    <submittedName>
        <fullName evidence="1">HEAT repeat protein</fullName>
    </submittedName>
</protein>